<protein>
    <submittedName>
        <fullName evidence="1">Uncharacterized protein</fullName>
    </submittedName>
</protein>
<sequence>QTNGTSDKPATTGTKGANGNYILDPHSAIGVAAALRAHDRAPDALHVALATAHPAKFSNAVENALKGREGFDFDTVTPVQFEGLLEKEKRIIDVAADAGLEGVRKIVVEEVEKERREAGEL</sequence>
<reference evidence="1" key="1">
    <citation type="submission" date="2024-09" db="EMBL/GenBank/DDBJ databases">
        <title>Black Yeasts Isolated from many extreme environments.</title>
        <authorList>
            <person name="Coleine C."/>
            <person name="Stajich J.E."/>
            <person name="Selbmann L."/>
        </authorList>
    </citation>
    <scope>NUCLEOTIDE SEQUENCE</scope>
    <source>
        <strain evidence="1">CCFEE 5737</strain>
    </source>
</reference>
<keyword evidence="2" id="KW-1185">Reference proteome</keyword>
<gene>
    <name evidence="1" type="ORF">LTS18_006933</name>
</gene>
<accession>A0ACC3DPR6</accession>
<dbReference type="Proteomes" id="UP001186974">
    <property type="component" value="Unassembled WGS sequence"/>
</dbReference>
<organism evidence="1 2">
    <name type="scientific">Coniosporium uncinatum</name>
    <dbReference type="NCBI Taxonomy" id="93489"/>
    <lineage>
        <taxon>Eukaryota</taxon>
        <taxon>Fungi</taxon>
        <taxon>Dikarya</taxon>
        <taxon>Ascomycota</taxon>
        <taxon>Pezizomycotina</taxon>
        <taxon>Dothideomycetes</taxon>
        <taxon>Dothideomycetes incertae sedis</taxon>
        <taxon>Coniosporium</taxon>
    </lineage>
</organism>
<proteinExistence type="predicted"/>
<evidence type="ECO:0000313" key="1">
    <source>
        <dbReference type="EMBL" id="KAK3078668.1"/>
    </source>
</evidence>
<comment type="caution">
    <text evidence="1">The sequence shown here is derived from an EMBL/GenBank/DDBJ whole genome shotgun (WGS) entry which is preliminary data.</text>
</comment>
<name>A0ACC3DPR6_9PEZI</name>
<feature type="non-terminal residue" evidence="1">
    <location>
        <position position="1"/>
    </location>
</feature>
<evidence type="ECO:0000313" key="2">
    <source>
        <dbReference type="Proteomes" id="UP001186974"/>
    </source>
</evidence>
<dbReference type="EMBL" id="JAWDJW010001707">
    <property type="protein sequence ID" value="KAK3078668.1"/>
    <property type="molecule type" value="Genomic_DNA"/>
</dbReference>